<dbReference type="SUPFAM" id="SSF55031">
    <property type="entry name" value="Bacterial exopeptidase dimerisation domain"/>
    <property type="match status" value="1"/>
</dbReference>
<evidence type="ECO:0000259" key="1">
    <source>
        <dbReference type="Pfam" id="PF07687"/>
    </source>
</evidence>
<dbReference type="Gene3D" id="3.30.70.360">
    <property type="match status" value="1"/>
</dbReference>
<gene>
    <name evidence="2" type="ORF">GCM10023318_28950</name>
</gene>
<reference evidence="3" key="1">
    <citation type="journal article" date="2019" name="Int. J. Syst. Evol. Microbiol.">
        <title>The Global Catalogue of Microorganisms (GCM) 10K type strain sequencing project: providing services to taxonomists for standard genome sequencing and annotation.</title>
        <authorList>
            <consortium name="The Broad Institute Genomics Platform"/>
            <consortium name="The Broad Institute Genome Sequencing Center for Infectious Disease"/>
            <person name="Wu L."/>
            <person name="Ma J."/>
        </authorList>
    </citation>
    <scope>NUCLEOTIDE SEQUENCE [LARGE SCALE GENOMIC DNA]</scope>
    <source>
        <strain evidence="3">JCM 18298</strain>
    </source>
</reference>
<dbReference type="PANTHER" id="PTHR11014:SF63">
    <property type="entry name" value="METALLOPEPTIDASE, PUTATIVE (AFU_ORTHOLOGUE AFUA_6G09600)-RELATED"/>
    <property type="match status" value="1"/>
</dbReference>
<organism evidence="2 3">
    <name type="scientific">Nocardia callitridis</name>
    <dbReference type="NCBI Taxonomy" id="648753"/>
    <lineage>
        <taxon>Bacteria</taxon>
        <taxon>Bacillati</taxon>
        <taxon>Actinomycetota</taxon>
        <taxon>Actinomycetes</taxon>
        <taxon>Mycobacteriales</taxon>
        <taxon>Nocardiaceae</taxon>
        <taxon>Nocardia</taxon>
    </lineage>
</organism>
<dbReference type="InterPro" id="IPR036264">
    <property type="entry name" value="Bact_exopeptidase_dim_dom"/>
</dbReference>
<protein>
    <submittedName>
        <fullName evidence="2">M20 family metallopeptidase</fullName>
    </submittedName>
</protein>
<dbReference type="EMBL" id="BAABJM010000002">
    <property type="protein sequence ID" value="GAA5054221.1"/>
    <property type="molecule type" value="Genomic_DNA"/>
</dbReference>
<dbReference type="NCBIfam" id="TIGR01891">
    <property type="entry name" value="amidohydrolases"/>
    <property type="match status" value="1"/>
</dbReference>
<proteinExistence type="predicted"/>
<name>A0ABP9KCV9_9NOCA</name>
<dbReference type="InterPro" id="IPR017439">
    <property type="entry name" value="Amidohydrolase"/>
</dbReference>
<evidence type="ECO:0000313" key="3">
    <source>
        <dbReference type="Proteomes" id="UP001500603"/>
    </source>
</evidence>
<dbReference type="InterPro" id="IPR002933">
    <property type="entry name" value="Peptidase_M20"/>
</dbReference>
<dbReference type="Pfam" id="PF07687">
    <property type="entry name" value="M20_dimer"/>
    <property type="match status" value="1"/>
</dbReference>
<dbReference type="Gene3D" id="3.40.630.10">
    <property type="entry name" value="Zn peptidases"/>
    <property type="match status" value="1"/>
</dbReference>
<dbReference type="InterPro" id="IPR011650">
    <property type="entry name" value="Peptidase_M20_dimer"/>
</dbReference>
<dbReference type="RefSeq" id="WP_345495843.1">
    <property type="nucleotide sequence ID" value="NZ_BAABJM010000002.1"/>
</dbReference>
<comment type="caution">
    <text evidence="2">The sequence shown here is derived from an EMBL/GenBank/DDBJ whole genome shotgun (WGS) entry which is preliminary data.</text>
</comment>
<keyword evidence="3" id="KW-1185">Reference proteome</keyword>
<dbReference type="PANTHER" id="PTHR11014">
    <property type="entry name" value="PEPTIDASE M20 FAMILY MEMBER"/>
    <property type="match status" value="1"/>
</dbReference>
<accession>A0ABP9KCV9</accession>
<evidence type="ECO:0000313" key="2">
    <source>
        <dbReference type="EMBL" id="GAA5054221.1"/>
    </source>
</evidence>
<sequence>MSDRTIYDELDRAAGKIQQQVVRWRHHLHRHPELSNREVETAKLVADHLTSLGLDEVRTDIAGHGVVGVLRGGMSGARVIALRADMDALPVPDLSGVEFASQTVDEDYPGGPFPVSHACGHDCHTAMLLGAASVLAHVRDKLAGTVLFVFQPAEEGPPVEEKGGAREMLAQNVFGDQTPTMAFGFHVMPYPKGYIGYRAGNQFAASGLVKITISGQQVHGSMPWLGADPMPAVGAILSGIGQLYRQVPAFDPVTVSIGHIEDVGRFNIIGSQVTLWGTVRCSVGGDMAEVRRRLATLAEHTAQAYNCSADVQHLQDVPPVYNRQEWLDAALPTLRRVAGDDRVVETQPTLAYDDVAEFIDKYGGLYVTLGVQDCELGSDGQPTAIPGGRGMVMNHNPHFYADDDTLRDGVRLHTYAAYDHLSGALTIS</sequence>
<dbReference type="Pfam" id="PF01546">
    <property type="entry name" value="Peptidase_M20"/>
    <property type="match status" value="1"/>
</dbReference>
<dbReference type="SUPFAM" id="SSF53187">
    <property type="entry name" value="Zn-dependent exopeptidases"/>
    <property type="match status" value="1"/>
</dbReference>
<dbReference type="PIRSF" id="PIRSF005962">
    <property type="entry name" value="Pept_M20D_amidohydro"/>
    <property type="match status" value="1"/>
</dbReference>
<dbReference type="Proteomes" id="UP001500603">
    <property type="component" value="Unassembled WGS sequence"/>
</dbReference>
<feature type="domain" description="Peptidase M20 dimerisation" evidence="1">
    <location>
        <begin position="209"/>
        <end position="305"/>
    </location>
</feature>